<accession>A0A8I6RFG7</accession>
<dbReference type="Pfam" id="PF18017">
    <property type="entry name" value="SAM_4"/>
    <property type="match status" value="1"/>
</dbReference>
<dbReference type="InterPro" id="IPR013761">
    <property type="entry name" value="SAM/pointed_sf"/>
</dbReference>
<keyword evidence="4" id="KW-1185">Reference proteome</keyword>
<dbReference type="InterPro" id="IPR001660">
    <property type="entry name" value="SAM"/>
</dbReference>
<dbReference type="AlphaFoldDB" id="A0A8I6RFG7"/>
<reference evidence="3" key="1">
    <citation type="submission" date="2022-01" db="UniProtKB">
        <authorList>
            <consortium name="EnsemblMetazoa"/>
        </authorList>
    </citation>
    <scope>IDENTIFICATION</scope>
</reference>
<evidence type="ECO:0000313" key="3">
    <source>
        <dbReference type="EnsemblMetazoa" id="XP_014242835.1"/>
    </source>
</evidence>
<evidence type="ECO:0000313" key="4">
    <source>
        <dbReference type="Proteomes" id="UP000494040"/>
    </source>
</evidence>
<evidence type="ECO:0000259" key="2">
    <source>
        <dbReference type="PROSITE" id="PS50105"/>
    </source>
</evidence>
<dbReference type="Gene3D" id="1.10.150.50">
    <property type="entry name" value="Transcription Factor, Ets-1"/>
    <property type="match status" value="1"/>
</dbReference>
<dbReference type="RefSeq" id="XP_014242835.1">
    <property type="nucleotide sequence ID" value="XM_014387349.2"/>
</dbReference>
<name>A0A8I6RFG7_CIMLE</name>
<dbReference type="PANTHER" id="PTHR21359">
    <property type="entry name" value="DUF5577 DOMAIN-CONTAINING PROTEIN"/>
    <property type="match status" value="1"/>
</dbReference>
<organism evidence="3 4">
    <name type="scientific">Cimex lectularius</name>
    <name type="common">Bed bug</name>
    <name type="synonym">Acanthia lectularia</name>
    <dbReference type="NCBI Taxonomy" id="79782"/>
    <lineage>
        <taxon>Eukaryota</taxon>
        <taxon>Metazoa</taxon>
        <taxon>Ecdysozoa</taxon>
        <taxon>Arthropoda</taxon>
        <taxon>Hexapoda</taxon>
        <taxon>Insecta</taxon>
        <taxon>Pterygota</taxon>
        <taxon>Neoptera</taxon>
        <taxon>Paraneoptera</taxon>
        <taxon>Hemiptera</taxon>
        <taxon>Heteroptera</taxon>
        <taxon>Panheteroptera</taxon>
        <taxon>Cimicomorpha</taxon>
        <taxon>Cimicidae</taxon>
        <taxon>Cimex</taxon>
    </lineage>
</organism>
<dbReference type="KEGG" id="clec:106662905"/>
<dbReference type="EnsemblMetazoa" id="XM_014387349.2">
    <property type="protein sequence ID" value="XP_014242835.1"/>
    <property type="gene ID" value="LOC106662905"/>
</dbReference>
<dbReference type="SUPFAM" id="SSF47769">
    <property type="entry name" value="SAM/Pointed domain"/>
    <property type="match status" value="1"/>
</dbReference>
<evidence type="ECO:0000256" key="1">
    <source>
        <dbReference type="SAM" id="MobiDB-lite"/>
    </source>
</evidence>
<proteinExistence type="predicted"/>
<dbReference type="InterPro" id="IPR039161">
    <property type="entry name" value="C19orf47-like"/>
</dbReference>
<feature type="domain" description="SAM" evidence="2">
    <location>
        <begin position="6"/>
        <end position="73"/>
    </location>
</feature>
<sequence>MKQDCSASSWLKFFTTAGIPKEFAETYAVTFSKNQINLDMLPEIKKEYLVDMGINLMGHIIAILRHAKTVHEETIIKATLTNGTKVVLADVKKDKPIVKPTLPSQNKTVKPETVQETKLTEMKVRSVSTSAPQKRSLEEDRNPVQVKMMKITNATSVCNKKPVITPTKTKSEEENGKESENRKRVFLRLGNETSTSVVSEGNSNGESVFSRLGGKAPKESPVVRTAILKSPQIQKTVKANSLPKSEQTIKFNDVLLRQRQPYQSSLLLNKLAKGTMRADETLSSIVRSPLSTNLKNKPTIKNSVHARLGKSKMDQLIKAPTTPVLKQVRFGGITEKTIPRERKPIYRLNNDQYEIVNSVFNKGSIGMSTGVFSRLGI</sequence>
<dbReference type="OrthoDB" id="10067653at2759"/>
<dbReference type="Proteomes" id="UP000494040">
    <property type="component" value="Unassembled WGS sequence"/>
</dbReference>
<feature type="compositionally biased region" description="Basic and acidic residues" evidence="1">
    <location>
        <begin position="169"/>
        <end position="183"/>
    </location>
</feature>
<dbReference type="GO" id="GO:0005634">
    <property type="term" value="C:nucleus"/>
    <property type="evidence" value="ECO:0007669"/>
    <property type="project" value="TreeGrafter"/>
</dbReference>
<dbReference type="GeneID" id="106662905"/>
<protein>
    <recommendedName>
        <fullName evidence="2">SAM domain-containing protein</fullName>
    </recommendedName>
</protein>
<dbReference type="PANTHER" id="PTHR21359:SF1">
    <property type="entry name" value="DUF5577 DOMAIN-CONTAINING PROTEIN"/>
    <property type="match status" value="1"/>
</dbReference>
<feature type="region of interest" description="Disordered" evidence="1">
    <location>
        <begin position="163"/>
        <end position="184"/>
    </location>
</feature>
<dbReference type="PROSITE" id="PS50105">
    <property type="entry name" value="SAM_DOMAIN"/>
    <property type="match status" value="1"/>
</dbReference>